<comment type="caution">
    <text evidence="4">The sequence shown here is derived from an EMBL/GenBank/DDBJ whole genome shotgun (WGS) entry which is preliminary data.</text>
</comment>
<dbReference type="GO" id="GO:0052629">
    <property type="term" value="F:phosphatidylinositol-3,5-bisphosphate 3-phosphatase activity"/>
    <property type="evidence" value="ECO:0007669"/>
    <property type="project" value="EnsemblFungi"/>
</dbReference>
<dbReference type="Pfam" id="PF02383">
    <property type="entry name" value="Syja_N"/>
    <property type="match status" value="1"/>
</dbReference>
<dbReference type="AlphaFoldDB" id="A0A084GEZ8"/>
<keyword evidence="2" id="KW-0472">Membrane</keyword>
<dbReference type="GO" id="GO:0005789">
    <property type="term" value="C:endoplasmic reticulum membrane"/>
    <property type="evidence" value="ECO:0007669"/>
    <property type="project" value="EnsemblFungi"/>
</dbReference>
<organism evidence="4 5">
    <name type="scientific">Pseudallescheria apiosperma</name>
    <name type="common">Scedosporium apiospermum</name>
    <dbReference type="NCBI Taxonomy" id="563466"/>
    <lineage>
        <taxon>Eukaryota</taxon>
        <taxon>Fungi</taxon>
        <taxon>Dikarya</taxon>
        <taxon>Ascomycota</taxon>
        <taxon>Pezizomycotina</taxon>
        <taxon>Sordariomycetes</taxon>
        <taxon>Hypocreomycetidae</taxon>
        <taxon>Microascales</taxon>
        <taxon>Microascaceae</taxon>
        <taxon>Scedosporium</taxon>
    </lineage>
</organism>
<evidence type="ECO:0000256" key="1">
    <source>
        <dbReference type="SAM" id="MobiDB-lite"/>
    </source>
</evidence>
<dbReference type="GO" id="GO:0004438">
    <property type="term" value="F:phosphatidylinositol-3-phosphate phosphatase activity"/>
    <property type="evidence" value="ECO:0007669"/>
    <property type="project" value="EnsemblFungi"/>
</dbReference>
<feature type="transmembrane region" description="Helical" evidence="2">
    <location>
        <begin position="631"/>
        <end position="655"/>
    </location>
</feature>
<evidence type="ECO:0000313" key="5">
    <source>
        <dbReference type="Proteomes" id="UP000028545"/>
    </source>
</evidence>
<dbReference type="HOGENOM" id="CLU_003016_7_4_1"/>
<dbReference type="GO" id="GO:0072517">
    <property type="term" value="C:host cell viral assembly compartment"/>
    <property type="evidence" value="ECO:0007669"/>
    <property type="project" value="EnsemblFungi"/>
</dbReference>
<feature type="compositionally biased region" description="Basic and acidic residues" evidence="1">
    <location>
        <begin position="703"/>
        <end position="712"/>
    </location>
</feature>
<feature type="domain" description="SAC" evidence="3">
    <location>
        <begin position="124"/>
        <end position="526"/>
    </location>
</feature>
<dbReference type="KEGG" id="sapo:SAPIO_CDS1290"/>
<sequence length="712" mass="80261">MAVIKGPLFPYRDITVQVADSAYTFTSPSSPDAPALVIDRPTGDIHLDHGASGLAPRTYQVMNINGILGIIQLRLDKYIIVINKSQPVGRLKGHMVYKVTSTQILPMRRKQIRDPDEDAFMALLQASLKNGPMYFSYSIDLTNSFQRQSQADTAQPLWKRADDRFFWNRFVQSDLIEYRNNGARGQPGPHPGIDPFILPVIFGMFEIKPTVFKGARITLILITRRSRYRGGTRFFTRGLDEKGNAANYNETEQILIVNDKSATGISGFSGGAGPSEKMGRSSDGQETQVLSYVQTRGSVPSQWAEINTLKYTPKLQIRGIETAILSAQKHFHEQIRIYGDNYLINLVNKSGRESTVKDSYEKVVEKLVSDPRGYIESNTITNEKYHTVEPGKVRTEFDRLHYIFFDFHSETKGARLHRAYMLIERLESSIREQAYFRGVDMPASNDGRLEARSLQNSVMRTNCMDCLDRTNVVQSMFARYTLNRQFVDLGIMAPGSNFSDEDESFEFLFRNLWADNADVVSNSYSGTGAMKTDMTRTGKRTTAGKLQDGRVGVTRYCLNNFFDGPRQDSYDLFLGVYQPGKAQIGSGPVFADRRPVLIQAMPYVLAFSVFVVLFAAFVPRDPGSFAVSRRGAVLVFLALAAYCFRFIFAHGMLYVNWPKLAPLAYATEGYNEQIIKARKDPIIGPFLTRQGQHERGSSIAQYRRAEEGSKED</sequence>
<dbReference type="OMA" id="ITKAQPV"/>
<dbReference type="VEuPathDB" id="FungiDB:SAPIO_CDS1290"/>
<evidence type="ECO:0000256" key="2">
    <source>
        <dbReference type="SAM" id="Phobius"/>
    </source>
</evidence>
<accession>A0A084GEZ8</accession>
<dbReference type="RefSeq" id="XP_016645709.1">
    <property type="nucleotide sequence ID" value="XM_016784593.1"/>
</dbReference>
<dbReference type="Proteomes" id="UP000028545">
    <property type="component" value="Unassembled WGS sequence"/>
</dbReference>
<evidence type="ECO:0000259" key="3">
    <source>
        <dbReference type="PROSITE" id="PS50275"/>
    </source>
</evidence>
<dbReference type="PANTHER" id="PTHR45662:SF2">
    <property type="entry name" value="PHOSPHATIDYLINOSITOL-3-PHOSPHATASE SAC1"/>
    <property type="match status" value="1"/>
</dbReference>
<keyword evidence="2" id="KW-1133">Transmembrane helix</keyword>
<dbReference type="PANTHER" id="PTHR45662">
    <property type="entry name" value="PHOSPHATIDYLINOSITIDE PHOSPHATASE SAC1"/>
    <property type="match status" value="1"/>
</dbReference>
<dbReference type="GO" id="GO:0017059">
    <property type="term" value="C:serine palmitoyltransferase complex"/>
    <property type="evidence" value="ECO:0007669"/>
    <property type="project" value="EnsemblFungi"/>
</dbReference>
<dbReference type="OrthoDB" id="405996at2759"/>
<feature type="transmembrane region" description="Helical" evidence="2">
    <location>
        <begin position="600"/>
        <end position="619"/>
    </location>
</feature>
<dbReference type="GO" id="GO:0000139">
    <property type="term" value="C:Golgi membrane"/>
    <property type="evidence" value="ECO:0007669"/>
    <property type="project" value="EnsemblFungi"/>
</dbReference>
<evidence type="ECO:0000313" key="4">
    <source>
        <dbReference type="EMBL" id="KEZ45910.1"/>
    </source>
</evidence>
<dbReference type="EMBL" id="JOWA01000055">
    <property type="protein sequence ID" value="KEZ45910.1"/>
    <property type="molecule type" value="Genomic_DNA"/>
</dbReference>
<dbReference type="InterPro" id="IPR002013">
    <property type="entry name" value="SAC_dom"/>
</dbReference>
<dbReference type="GO" id="GO:0046856">
    <property type="term" value="P:phosphatidylinositol dephosphorylation"/>
    <property type="evidence" value="ECO:0007669"/>
    <property type="project" value="EnsemblFungi"/>
</dbReference>
<dbReference type="PROSITE" id="PS50275">
    <property type="entry name" value="SAC"/>
    <property type="match status" value="1"/>
</dbReference>
<dbReference type="GeneID" id="27720362"/>
<gene>
    <name evidence="4" type="ORF">SAPIO_CDS1290</name>
</gene>
<dbReference type="GO" id="GO:0043812">
    <property type="term" value="F:phosphatidylinositol-4-phosphate phosphatase activity"/>
    <property type="evidence" value="ECO:0007669"/>
    <property type="project" value="EnsemblFungi"/>
</dbReference>
<reference evidence="4 5" key="1">
    <citation type="journal article" date="2014" name="Genome Announc.">
        <title>Draft genome sequence of the pathogenic fungus Scedosporium apiospermum.</title>
        <authorList>
            <person name="Vandeputte P."/>
            <person name="Ghamrawi S."/>
            <person name="Rechenmann M."/>
            <person name="Iltis A."/>
            <person name="Giraud S."/>
            <person name="Fleury M."/>
            <person name="Thornton C."/>
            <person name="Delhaes L."/>
            <person name="Meyer W."/>
            <person name="Papon N."/>
            <person name="Bouchara J.P."/>
        </authorList>
    </citation>
    <scope>NUCLEOTIDE SEQUENCE [LARGE SCALE GENOMIC DNA]</scope>
    <source>
        <strain evidence="4 5">IHEM 14462</strain>
    </source>
</reference>
<keyword evidence="2" id="KW-0812">Transmembrane</keyword>
<dbReference type="GO" id="GO:0061909">
    <property type="term" value="P:autophagosome-lysosome fusion"/>
    <property type="evidence" value="ECO:0007669"/>
    <property type="project" value="EnsemblFungi"/>
</dbReference>
<dbReference type="GO" id="GO:0005797">
    <property type="term" value="C:Golgi medial cisterna"/>
    <property type="evidence" value="ECO:0007669"/>
    <property type="project" value="EnsemblFungi"/>
</dbReference>
<protein>
    <submittedName>
        <fullName evidence="4">Phosphoinositide phosphatase SAC1</fullName>
    </submittedName>
</protein>
<feature type="region of interest" description="Disordered" evidence="1">
    <location>
        <begin position="692"/>
        <end position="712"/>
    </location>
</feature>
<proteinExistence type="predicted"/>
<dbReference type="GO" id="GO:0032541">
    <property type="term" value="C:cortical endoplasmic reticulum"/>
    <property type="evidence" value="ECO:0007669"/>
    <property type="project" value="EnsemblFungi"/>
</dbReference>
<name>A0A084GEZ8_PSEDA</name>
<keyword evidence="5" id="KW-1185">Reference proteome</keyword>